<keyword evidence="5" id="KW-1185">Reference proteome</keyword>
<name>A2EDE3_TRIV3</name>
<dbReference type="AlphaFoldDB" id="A2EDE3"/>
<dbReference type="PANTHER" id="PTHR24188:SF29">
    <property type="entry name" value="GH09064P"/>
    <property type="match status" value="1"/>
</dbReference>
<evidence type="ECO:0000256" key="2">
    <source>
        <dbReference type="ARBA" id="ARBA00023043"/>
    </source>
</evidence>
<keyword evidence="1" id="KW-0677">Repeat</keyword>
<evidence type="ECO:0000256" key="3">
    <source>
        <dbReference type="PROSITE-ProRule" id="PRU00023"/>
    </source>
</evidence>
<feature type="repeat" description="ANK" evidence="3">
    <location>
        <begin position="197"/>
        <end position="229"/>
    </location>
</feature>
<dbReference type="VEuPathDB" id="TrichDB:TVAGG3_0725460"/>
<dbReference type="RefSeq" id="XP_001321530.1">
    <property type="nucleotide sequence ID" value="XM_001321495.1"/>
</dbReference>
<accession>A2EDE3</accession>
<dbReference type="Proteomes" id="UP000001542">
    <property type="component" value="Unassembled WGS sequence"/>
</dbReference>
<keyword evidence="2 3" id="KW-0040">ANK repeat</keyword>
<dbReference type="SUPFAM" id="SSF140860">
    <property type="entry name" value="Pseudo ankyrin repeat-like"/>
    <property type="match status" value="1"/>
</dbReference>
<dbReference type="KEGG" id="tva:4767224"/>
<evidence type="ECO:0000256" key="1">
    <source>
        <dbReference type="ARBA" id="ARBA00022737"/>
    </source>
</evidence>
<dbReference type="OrthoDB" id="366390at2759"/>
<dbReference type="Gene3D" id="1.25.40.20">
    <property type="entry name" value="Ankyrin repeat-containing domain"/>
    <property type="match status" value="1"/>
</dbReference>
<evidence type="ECO:0000313" key="5">
    <source>
        <dbReference type="Proteomes" id="UP000001542"/>
    </source>
</evidence>
<proteinExistence type="predicted"/>
<dbReference type="InterPro" id="IPR002110">
    <property type="entry name" value="Ankyrin_rpt"/>
</dbReference>
<dbReference type="SMR" id="A2EDE3"/>
<evidence type="ECO:0000313" key="4">
    <source>
        <dbReference type="EMBL" id="EAY09307.1"/>
    </source>
</evidence>
<reference evidence="4" key="2">
    <citation type="journal article" date="2007" name="Science">
        <title>Draft genome sequence of the sexually transmitted pathogen Trichomonas vaginalis.</title>
        <authorList>
            <person name="Carlton J.M."/>
            <person name="Hirt R.P."/>
            <person name="Silva J.C."/>
            <person name="Delcher A.L."/>
            <person name="Schatz M."/>
            <person name="Zhao Q."/>
            <person name="Wortman J.R."/>
            <person name="Bidwell S.L."/>
            <person name="Alsmark U.C.M."/>
            <person name="Besteiro S."/>
            <person name="Sicheritz-Ponten T."/>
            <person name="Noel C.J."/>
            <person name="Dacks J.B."/>
            <person name="Foster P.G."/>
            <person name="Simillion C."/>
            <person name="Van de Peer Y."/>
            <person name="Miranda-Saavedra D."/>
            <person name="Barton G.J."/>
            <person name="Westrop G.D."/>
            <person name="Mueller S."/>
            <person name="Dessi D."/>
            <person name="Fiori P.L."/>
            <person name="Ren Q."/>
            <person name="Paulsen I."/>
            <person name="Zhang H."/>
            <person name="Bastida-Corcuera F.D."/>
            <person name="Simoes-Barbosa A."/>
            <person name="Brown M.T."/>
            <person name="Hayes R.D."/>
            <person name="Mukherjee M."/>
            <person name="Okumura C.Y."/>
            <person name="Schneider R."/>
            <person name="Smith A.J."/>
            <person name="Vanacova S."/>
            <person name="Villalvazo M."/>
            <person name="Haas B.J."/>
            <person name="Pertea M."/>
            <person name="Feldblyum T.V."/>
            <person name="Utterback T.R."/>
            <person name="Shu C.L."/>
            <person name="Osoegawa K."/>
            <person name="de Jong P.J."/>
            <person name="Hrdy I."/>
            <person name="Horvathova L."/>
            <person name="Zubacova Z."/>
            <person name="Dolezal P."/>
            <person name="Malik S.B."/>
            <person name="Logsdon J.M. Jr."/>
            <person name="Henze K."/>
            <person name="Gupta A."/>
            <person name="Wang C.C."/>
            <person name="Dunne R.L."/>
            <person name="Upcroft J.A."/>
            <person name="Upcroft P."/>
            <person name="White O."/>
            <person name="Salzberg S.L."/>
            <person name="Tang P."/>
            <person name="Chiu C.-H."/>
            <person name="Lee Y.-S."/>
            <person name="Embley T.M."/>
            <person name="Coombs G.H."/>
            <person name="Mottram J.C."/>
            <person name="Tachezy J."/>
            <person name="Fraser-Liggett C.M."/>
            <person name="Johnson P.J."/>
        </authorList>
    </citation>
    <scope>NUCLEOTIDE SEQUENCE [LARGE SCALE GENOMIC DNA]</scope>
    <source>
        <strain evidence="4">G3</strain>
    </source>
</reference>
<dbReference type="InParanoid" id="A2EDE3"/>
<reference evidence="4" key="1">
    <citation type="submission" date="2006-10" db="EMBL/GenBank/DDBJ databases">
        <authorList>
            <person name="Amadeo P."/>
            <person name="Zhao Q."/>
            <person name="Wortman J."/>
            <person name="Fraser-Liggett C."/>
            <person name="Carlton J."/>
        </authorList>
    </citation>
    <scope>NUCLEOTIDE SEQUENCE</scope>
    <source>
        <strain evidence="4">G3</strain>
    </source>
</reference>
<dbReference type="InterPro" id="IPR036770">
    <property type="entry name" value="Ankyrin_rpt-contain_sf"/>
</dbReference>
<sequence length="272" mass="31849">MNLNLEYIAAHISDYIQNENFFDIFDIRDIKTIMKFSRLTVDEYVTLLKQSSSTLNAKELYISTRKANITIQNFEEVVSILTFVKKYMKFNIFDGMIDFIKENDKHMLDSTEEIKKPQTEIKTLQNQLQNAAKETTVTLTNESHDCSREYLTKISSLKETKDFDKVYKFFEELSSKGNQEMISKACEERLWKKTEELEKNVLHAASEKGNLNLVKSLIESGCDKETKDNKGYLHSFMHQDMAILKLLNILSQLELIKKQRIKMDILHSLKHH</sequence>
<gene>
    <name evidence="4" type="ORF">TVAG_394790</name>
</gene>
<dbReference type="EMBL" id="DS113360">
    <property type="protein sequence ID" value="EAY09307.1"/>
    <property type="molecule type" value="Genomic_DNA"/>
</dbReference>
<dbReference type="PROSITE" id="PS50088">
    <property type="entry name" value="ANK_REPEAT"/>
    <property type="match status" value="1"/>
</dbReference>
<dbReference type="PANTHER" id="PTHR24188">
    <property type="entry name" value="ANKYRIN REPEAT PROTEIN"/>
    <property type="match status" value="1"/>
</dbReference>
<protein>
    <submittedName>
        <fullName evidence="4">Uncharacterized protein</fullName>
    </submittedName>
</protein>
<dbReference type="VEuPathDB" id="TrichDB:TVAG_394790"/>
<organism evidence="4 5">
    <name type="scientific">Trichomonas vaginalis (strain ATCC PRA-98 / G3)</name>
    <dbReference type="NCBI Taxonomy" id="412133"/>
    <lineage>
        <taxon>Eukaryota</taxon>
        <taxon>Metamonada</taxon>
        <taxon>Parabasalia</taxon>
        <taxon>Trichomonadida</taxon>
        <taxon>Trichomonadidae</taxon>
        <taxon>Trichomonas</taxon>
    </lineage>
</organism>
<dbReference type="PROSITE" id="PS50297">
    <property type="entry name" value="ANK_REP_REGION"/>
    <property type="match status" value="1"/>
</dbReference>